<dbReference type="RefSeq" id="WP_130358736.1">
    <property type="nucleotide sequence ID" value="NZ_SGXC01000002.1"/>
</dbReference>
<dbReference type="Proteomes" id="UP000292445">
    <property type="component" value="Unassembled WGS sequence"/>
</dbReference>
<dbReference type="PANTHER" id="PTHR44086">
    <property type="entry name" value="THIOSULFATE SULFURTRANSFERASE RDL2, MITOCHONDRIAL-RELATED"/>
    <property type="match status" value="1"/>
</dbReference>
<comment type="caution">
    <text evidence="3">The sequence shown here is derived from an EMBL/GenBank/DDBJ whole genome shotgun (WGS) entry which is preliminary data.</text>
</comment>
<feature type="transmembrane region" description="Helical" evidence="1">
    <location>
        <begin position="143"/>
        <end position="164"/>
    </location>
</feature>
<keyword evidence="1" id="KW-0472">Membrane</keyword>
<dbReference type="Pfam" id="PF11127">
    <property type="entry name" value="YgaP-like_TM"/>
    <property type="match status" value="1"/>
</dbReference>
<dbReference type="AlphaFoldDB" id="A0A4Q7NDW3"/>
<name>A0A4Q7NDW3_9BURK</name>
<accession>A0A4Q7NDW3</accession>
<feature type="domain" description="Rhodanese" evidence="2">
    <location>
        <begin position="15"/>
        <end position="103"/>
    </location>
</feature>
<evidence type="ECO:0000259" key="2">
    <source>
        <dbReference type="PROSITE" id="PS50206"/>
    </source>
</evidence>
<dbReference type="OrthoDB" id="1445766at2"/>
<dbReference type="SUPFAM" id="SSF52821">
    <property type="entry name" value="Rhodanese/Cell cycle control phosphatase"/>
    <property type="match status" value="1"/>
</dbReference>
<sequence>MMPRLLPPHAASALLDQGALLVDIRDADEHARERIPGARHIPLARLADAGPLAAPGTSIVFHCRSGNRTRMHAQALAAQAPGDACILEGGLDAWKRAGLPVVRDRSQPLELQRQVQIVAGTLVVLGVVLGVTISPWFHLLSGLVGGGLVFAGLSGFCGLARVLARLPWNRRGLAARSL</sequence>
<protein>
    <submittedName>
        <fullName evidence="3">Rhodanese-related sulfurtransferase</fullName>
    </submittedName>
</protein>
<dbReference type="PANTHER" id="PTHR44086:SF10">
    <property type="entry name" value="THIOSULFATE SULFURTRANSFERASE_RHODANESE-LIKE DOMAIN-CONTAINING PROTEIN 3"/>
    <property type="match status" value="1"/>
</dbReference>
<dbReference type="InterPro" id="IPR036873">
    <property type="entry name" value="Rhodanese-like_dom_sf"/>
</dbReference>
<dbReference type="Pfam" id="PF00581">
    <property type="entry name" value="Rhodanese"/>
    <property type="match status" value="1"/>
</dbReference>
<evidence type="ECO:0000313" key="4">
    <source>
        <dbReference type="Proteomes" id="UP000292445"/>
    </source>
</evidence>
<dbReference type="PROSITE" id="PS50206">
    <property type="entry name" value="RHODANESE_3"/>
    <property type="match status" value="1"/>
</dbReference>
<dbReference type="EMBL" id="SGXC01000002">
    <property type="protein sequence ID" value="RZS81163.1"/>
    <property type="molecule type" value="Genomic_DNA"/>
</dbReference>
<feature type="transmembrane region" description="Helical" evidence="1">
    <location>
        <begin position="115"/>
        <end position="137"/>
    </location>
</feature>
<gene>
    <name evidence="3" type="ORF">EV675_3782</name>
</gene>
<dbReference type="InterPro" id="IPR001763">
    <property type="entry name" value="Rhodanese-like_dom"/>
</dbReference>
<dbReference type="SMART" id="SM00450">
    <property type="entry name" value="RHOD"/>
    <property type="match status" value="1"/>
</dbReference>
<keyword evidence="1" id="KW-1133">Transmembrane helix</keyword>
<evidence type="ECO:0000313" key="3">
    <source>
        <dbReference type="EMBL" id="RZS81163.1"/>
    </source>
</evidence>
<reference evidence="3 4" key="1">
    <citation type="submission" date="2019-02" db="EMBL/GenBank/DDBJ databases">
        <title>Genomic Encyclopedia of Type Strains, Phase IV (KMG-IV): sequencing the most valuable type-strain genomes for metagenomic binning, comparative biology and taxonomic classification.</title>
        <authorList>
            <person name="Goeker M."/>
        </authorList>
    </citation>
    <scope>NUCLEOTIDE SEQUENCE [LARGE SCALE GENOMIC DNA]</scope>
    <source>
        <strain evidence="3 4">K24</strain>
    </source>
</reference>
<evidence type="ECO:0000256" key="1">
    <source>
        <dbReference type="SAM" id="Phobius"/>
    </source>
</evidence>
<dbReference type="Gene3D" id="6.10.140.1340">
    <property type="match status" value="1"/>
</dbReference>
<dbReference type="Gene3D" id="3.40.250.10">
    <property type="entry name" value="Rhodanese-like domain"/>
    <property type="match status" value="1"/>
</dbReference>
<dbReference type="InterPro" id="IPR021309">
    <property type="entry name" value="YgaP-like_TM"/>
</dbReference>
<keyword evidence="1" id="KW-0812">Transmembrane</keyword>
<proteinExistence type="predicted"/>
<keyword evidence="3" id="KW-0808">Transferase</keyword>
<dbReference type="GO" id="GO:0004792">
    <property type="term" value="F:thiosulfate-cyanide sulfurtransferase activity"/>
    <property type="evidence" value="ECO:0007669"/>
    <property type="project" value="TreeGrafter"/>
</dbReference>
<organism evidence="3 4">
    <name type="scientific">Pigmentiphaga kullae</name>
    <dbReference type="NCBI Taxonomy" id="151784"/>
    <lineage>
        <taxon>Bacteria</taxon>
        <taxon>Pseudomonadati</taxon>
        <taxon>Pseudomonadota</taxon>
        <taxon>Betaproteobacteria</taxon>
        <taxon>Burkholderiales</taxon>
        <taxon>Alcaligenaceae</taxon>
        <taxon>Pigmentiphaga</taxon>
    </lineage>
</organism>
<keyword evidence="4" id="KW-1185">Reference proteome</keyword>